<dbReference type="Proteomes" id="UP000253977">
    <property type="component" value="Unassembled WGS sequence"/>
</dbReference>
<dbReference type="RefSeq" id="WP_081288636.1">
    <property type="nucleotide sequence ID" value="NZ_QPMK01000020.1"/>
</dbReference>
<dbReference type="Pfam" id="PF20137">
    <property type="entry name" value="BubE"/>
    <property type="match status" value="1"/>
</dbReference>
<comment type="caution">
    <text evidence="1">The sequence shown here is derived from an EMBL/GenBank/DDBJ whole genome shotgun (WGS) entry which is preliminary data.</text>
</comment>
<accession>A0A369TH21</accession>
<evidence type="ECO:0000313" key="1">
    <source>
        <dbReference type="EMBL" id="RDD64558.1"/>
    </source>
</evidence>
<organism evidence="1 2">
    <name type="scientific">Thalassococcus profundi</name>
    <dbReference type="NCBI Taxonomy" id="2282382"/>
    <lineage>
        <taxon>Bacteria</taxon>
        <taxon>Pseudomonadati</taxon>
        <taxon>Pseudomonadota</taxon>
        <taxon>Alphaproteobacteria</taxon>
        <taxon>Rhodobacterales</taxon>
        <taxon>Roseobacteraceae</taxon>
        <taxon>Thalassococcus</taxon>
    </lineage>
</organism>
<dbReference type="AlphaFoldDB" id="A0A369TH21"/>
<gene>
    <name evidence="1" type="ORF">DU478_19280</name>
</gene>
<evidence type="ECO:0000313" key="2">
    <source>
        <dbReference type="Proteomes" id="UP000253977"/>
    </source>
</evidence>
<proteinExistence type="predicted"/>
<sequence>MKKLLANLLRRFRVLRYDFLVTRQDTFPQTPETESDELILVESGAIQKWACLSCPGGCGERIALSLNPDRRPRWKIKTDFWQRPTLHPSVHQTNDCGCHFWVKKGQVHWCKGGRPQSPMEKAE</sequence>
<protein>
    <submittedName>
        <fullName evidence="1">Uncharacterized protein</fullName>
    </submittedName>
</protein>
<dbReference type="EMBL" id="QPMK01000020">
    <property type="protein sequence ID" value="RDD64558.1"/>
    <property type="molecule type" value="Genomic_DNA"/>
</dbReference>
<reference evidence="1 2" key="1">
    <citation type="submission" date="2018-07" db="EMBL/GenBank/DDBJ databases">
        <title>Thalassococcus profundi sp. nov., a marine bacterium isolated from deep seawater of Okinawa Trough.</title>
        <authorList>
            <person name="Yu M."/>
        </authorList>
    </citation>
    <scope>NUCLEOTIDE SEQUENCE [LARGE SCALE GENOMIC DNA]</scope>
    <source>
        <strain evidence="1 2">WRAS1</strain>
    </source>
</reference>
<dbReference type="InterPro" id="IPR045384">
    <property type="entry name" value="DUF6527"/>
</dbReference>
<keyword evidence="2" id="KW-1185">Reference proteome</keyword>
<name>A0A369TH21_9RHOB</name>